<keyword evidence="3" id="KW-1185">Reference proteome</keyword>
<dbReference type="EMBL" id="CAJNDS010002522">
    <property type="protein sequence ID" value="CAE7509841.1"/>
    <property type="molecule type" value="Genomic_DNA"/>
</dbReference>
<reference evidence="2" key="1">
    <citation type="submission" date="2021-02" db="EMBL/GenBank/DDBJ databases">
        <authorList>
            <person name="Dougan E. K."/>
            <person name="Rhodes N."/>
            <person name="Thang M."/>
            <person name="Chan C."/>
        </authorList>
    </citation>
    <scope>NUCLEOTIDE SEQUENCE</scope>
</reference>
<organism evidence="2 3">
    <name type="scientific">Symbiodinium natans</name>
    <dbReference type="NCBI Taxonomy" id="878477"/>
    <lineage>
        <taxon>Eukaryota</taxon>
        <taxon>Sar</taxon>
        <taxon>Alveolata</taxon>
        <taxon>Dinophyceae</taxon>
        <taxon>Suessiales</taxon>
        <taxon>Symbiodiniaceae</taxon>
        <taxon>Symbiodinium</taxon>
    </lineage>
</organism>
<dbReference type="Proteomes" id="UP000604046">
    <property type="component" value="Unassembled WGS sequence"/>
</dbReference>
<feature type="transmembrane region" description="Helical" evidence="1">
    <location>
        <begin position="477"/>
        <end position="498"/>
    </location>
</feature>
<proteinExistence type="predicted"/>
<feature type="transmembrane region" description="Helical" evidence="1">
    <location>
        <begin position="116"/>
        <end position="135"/>
    </location>
</feature>
<feature type="transmembrane region" description="Helical" evidence="1">
    <location>
        <begin position="405"/>
        <end position="433"/>
    </location>
</feature>
<feature type="transmembrane region" description="Helical" evidence="1">
    <location>
        <begin position="246"/>
        <end position="266"/>
    </location>
</feature>
<dbReference type="AlphaFoldDB" id="A0A812T7T0"/>
<keyword evidence="1" id="KW-0812">Transmembrane</keyword>
<evidence type="ECO:0000313" key="3">
    <source>
        <dbReference type="Proteomes" id="UP000604046"/>
    </source>
</evidence>
<feature type="transmembrane region" description="Helical" evidence="1">
    <location>
        <begin position="445"/>
        <end position="465"/>
    </location>
</feature>
<keyword evidence="1" id="KW-0472">Membrane</keyword>
<sequence>MVNFVPPLPLGLPARDEAADDCWSDCSGGCTAQVVIQQRAAAVATMEVQDPELLRATWPSSVLRCCGRGLQRDCTVDQYGESFPAESIDCFWSHSWHADPWKKVCLLMVMYNGRPAFLAGNLAALAGMTLGYVGLLPSPCAVTDLDGAIYEFGPWGFTFGSLAALLVFLTWRPWSTVFLDRVCIHQSDYKRKVAGILSLGGILKHSKRLLVLLDPTYPTRLWTMFEIAAFLKSHNSSRELVIRPTILGPTALGLSLFVFQLCLWFVAVMNGAGLQSLLIQAGCSWPFYVFITHMLRQYFAWVEEFTRQLGSFTVADAQTECCTANHVDARGSGIPCDREIILECLRAWFGSVEAFEHCVRGRVAAALTEGLGLYAFPTSWFLGILSCGVWAFLDLALVRLRAGEYYYGLLAFVNVVSMPFAFGSFLYMTVLFVVYRLRRPHRYNYLVSLVGGTVLAVATRLPMILRPVFRNMLQDDLLGVVAWSLFMAACSALAQWMWTARSLGSFEPWR</sequence>
<evidence type="ECO:0000256" key="1">
    <source>
        <dbReference type="SAM" id="Phobius"/>
    </source>
</evidence>
<evidence type="ECO:0000313" key="2">
    <source>
        <dbReference type="EMBL" id="CAE7509841.1"/>
    </source>
</evidence>
<keyword evidence="1" id="KW-1133">Transmembrane helix</keyword>
<name>A0A812T7T0_9DINO</name>
<gene>
    <name evidence="2" type="primary">GPI10</name>
    <name evidence="2" type="ORF">SNAT2548_LOCUS28548</name>
</gene>
<feature type="transmembrane region" description="Helical" evidence="1">
    <location>
        <begin position="272"/>
        <end position="291"/>
    </location>
</feature>
<feature type="transmembrane region" description="Helical" evidence="1">
    <location>
        <begin position="155"/>
        <end position="171"/>
    </location>
</feature>
<accession>A0A812T7T0</accession>
<protein>
    <submittedName>
        <fullName evidence="2">GPI10 protein</fullName>
    </submittedName>
</protein>
<feature type="transmembrane region" description="Helical" evidence="1">
    <location>
        <begin position="371"/>
        <end position="393"/>
    </location>
</feature>
<comment type="caution">
    <text evidence="2">The sequence shown here is derived from an EMBL/GenBank/DDBJ whole genome shotgun (WGS) entry which is preliminary data.</text>
</comment>